<dbReference type="RefSeq" id="WP_114619941.1">
    <property type="nucleotide sequence ID" value="NZ_PPTP01000001.1"/>
</dbReference>
<dbReference type="EMBL" id="PPTP01000001">
    <property type="protein sequence ID" value="RDB57446.1"/>
    <property type="molecule type" value="Genomic_DNA"/>
</dbReference>
<proteinExistence type="predicted"/>
<evidence type="ECO:0000256" key="2">
    <source>
        <dbReference type="SAM" id="Phobius"/>
    </source>
</evidence>
<protein>
    <submittedName>
        <fullName evidence="3">Uncharacterized protein</fullName>
    </submittedName>
</protein>
<feature type="transmembrane region" description="Helical" evidence="2">
    <location>
        <begin position="21"/>
        <end position="41"/>
    </location>
</feature>
<reference evidence="3 4" key="1">
    <citation type="journal article" date="2018" name="Elife">
        <title>Discovery and characterization of a prevalent human gut bacterial enzyme sufficient for the inactivation of a family of plant toxins.</title>
        <authorList>
            <person name="Koppel N."/>
            <person name="Bisanz J.E."/>
            <person name="Pandelia M.E."/>
            <person name="Turnbaugh P.J."/>
            <person name="Balskus E.P."/>
        </authorList>
    </citation>
    <scope>NUCLEOTIDE SEQUENCE [LARGE SCALE GENOMIC DNA]</scope>
    <source>
        <strain evidence="4">anaerobia AP69FAA</strain>
    </source>
</reference>
<evidence type="ECO:0000313" key="3">
    <source>
        <dbReference type="EMBL" id="RDB57446.1"/>
    </source>
</evidence>
<gene>
    <name evidence="3" type="ORF">C1880_01065</name>
</gene>
<keyword evidence="2" id="KW-1133">Transmembrane helix</keyword>
<feature type="compositionally biased region" description="Low complexity" evidence="1">
    <location>
        <begin position="404"/>
        <end position="420"/>
    </location>
</feature>
<keyword evidence="4" id="KW-1185">Reference proteome</keyword>
<dbReference type="AlphaFoldDB" id="A0A369LGV4"/>
<accession>A0A369LGV4</accession>
<organism evidence="3 4">
    <name type="scientific">Senegalimassilia anaerobia</name>
    <dbReference type="NCBI Taxonomy" id="1473216"/>
    <lineage>
        <taxon>Bacteria</taxon>
        <taxon>Bacillati</taxon>
        <taxon>Actinomycetota</taxon>
        <taxon>Coriobacteriia</taxon>
        <taxon>Coriobacteriales</taxon>
        <taxon>Coriobacteriaceae</taxon>
        <taxon>Senegalimassilia</taxon>
    </lineage>
</organism>
<dbReference type="Proteomes" id="UP000253792">
    <property type="component" value="Unassembled WGS sequence"/>
</dbReference>
<keyword evidence="2" id="KW-0812">Transmembrane</keyword>
<feature type="compositionally biased region" description="Low complexity" evidence="1">
    <location>
        <begin position="428"/>
        <end position="446"/>
    </location>
</feature>
<evidence type="ECO:0000313" key="4">
    <source>
        <dbReference type="Proteomes" id="UP000253792"/>
    </source>
</evidence>
<feature type="region of interest" description="Disordered" evidence="1">
    <location>
        <begin position="388"/>
        <end position="454"/>
    </location>
</feature>
<keyword evidence="2" id="KW-0472">Membrane</keyword>
<name>A0A369LGV4_9ACTN</name>
<evidence type="ECO:0000256" key="1">
    <source>
        <dbReference type="SAM" id="MobiDB-lite"/>
    </source>
</evidence>
<sequence length="570" mass="60266">MATPDKPSQSSSNGSKNGSGDNTVAFIVIAAIVVLAVQYFLTGTNFALDIWEEFTAPELSNAEIAEFEETLDQIDQNAATYASGGFQTEEDVKNAIAAQKSYAKELEAQGVVSSYTADDNSVYFKFENGLSYLYIAAPEGTDALSTDSEATVSSVETTGRTDSLAAISTITSAFSSASSKWSASTAKTPSNITLAGLKELGGKQQLLIWAGHGGYNRKTGSVLDTGIDSDLSDKAQLIEIKNDRATIVNVAGDPDSHLAITPGFVKRYVRGMGGSVVYLCACSTGEDSQLADAFLDNGATAVFGNTGSISHVYNVAMLQGVLTTFLTPDENGNYPTLSKSLSTAKRTIGNDSAEYLERVGADANFIESQRNVKVKLFGGTEAGDLKVQADSASKGKTQDKPAESSTSSGSTSSSNNSSTGKETESKSSESSGGSSANSGSSASSSGQTAPMPETTLTNDMIVGLWSPDPNAQEPRYIDFLAKGDLVTYDYYSLIDSRALGMPQPSGPVKFEFCNGVVDMMLNQGRCSCLTRDSSGVYISFYIDEMANDVIYDQETGTAWHRVIPHVIENH</sequence>
<comment type="caution">
    <text evidence="3">The sequence shown here is derived from an EMBL/GenBank/DDBJ whole genome shotgun (WGS) entry which is preliminary data.</text>
</comment>